<keyword evidence="1" id="KW-0175">Coiled coil</keyword>
<feature type="compositionally biased region" description="Polar residues" evidence="2">
    <location>
        <begin position="76"/>
        <end position="96"/>
    </location>
</feature>
<feature type="coiled-coil region" evidence="1">
    <location>
        <begin position="913"/>
        <end position="994"/>
    </location>
</feature>
<dbReference type="PANTHER" id="PTHR46992:SF1">
    <property type="entry name" value="GYF DOMAIN-CONTAINING PROTEIN"/>
    <property type="match status" value="1"/>
</dbReference>
<accession>A0ABM2YT67</accession>
<feature type="compositionally biased region" description="Basic and acidic residues" evidence="2">
    <location>
        <begin position="175"/>
        <end position="213"/>
    </location>
</feature>
<proteinExistence type="predicted"/>
<dbReference type="RefSeq" id="XP_040933701.1">
    <property type="nucleotide sequence ID" value="XM_041077767.1"/>
</dbReference>
<feature type="region of interest" description="Disordered" evidence="2">
    <location>
        <begin position="1653"/>
        <end position="1683"/>
    </location>
</feature>
<evidence type="ECO:0000313" key="4">
    <source>
        <dbReference type="Proteomes" id="UP000818029"/>
    </source>
</evidence>
<feature type="compositionally biased region" description="Polar residues" evidence="2">
    <location>
        <begin position="1653"/>
        <end position="1668"/>
    </location>
</feature>
<feature type="compositionally biased region" description="Basic and acidic residues" evidence="2">
    <location>
        <begin position="97"/>
        <end position="133"/>
    </location>
</feature>
<dbReference type="Proteomes" id="UP000818029">
    <property type="component" value="Chromosome A09"/>
</dbReference>
<dbReference type="InterPro" id="IPR035445">
    <property type="entry name" value="GYF-like_dom_sf"/>
</dbReference>
<sequence length="1705" mass="189315">MADGKLDLPDDLLSSKTSFDHSSLKVLGEAWDGNLEDKGHVGLLEGTKDQAISESNIPLSPQWLYSKPSDSKVLATGTSGDIRATNSLSHRTSGDSNLKDSWRLDGSQDKKDRRKTAVDLESSRRWREEERETSLLGRRDRRKEDRRADISSMRDVSENKLTSSERWNDINSRSSGHESRRDNKWSSRWGPEDKEKDSRTEKRTEAEKEEALTDKQAFVSGGRIASDRENDSHDKWRPRHRLEIHAGGAASHHSAPGFGLERGRVEGSTVRFAAGRGRSNANVSLQIGRPKSASVIGSRPLDKNKSFNTYCYPRGKLLDIYRKQKTAPNFLTVPDEMDHLSPLTQKETVEPVAFVPPDAEEEALLGDIWKGKTTSSGVSYNTARDTSGGKQSSTLNMEDSVESGENAAVNNIYQGNYAGTYYALDSQMIVTEEINSTKEGGQRRVLPSDTGVTHALISDREIDGSINDADEIKSIDKGQVSDLKMQKLPRLEDKESSIHFGEGGELPEDSGSLFDFSSLQATLSHNQIDIKGNYEAHSLESVIPPEDLILCYLDPQGVIQGPYLGIDIISWFEQGYFGTDLPVRLADAQDGSPFQELGDVMPHLSMNSGSASSGSAVMRMQLPDSFEGSLGETISTSASALEFKGSDIGCDHKQSLSAVETSGTDFQLRRLTQSYPSEYQSSEDQSLHEFVAAQEEEIIFHGRPTSAGVDPSKISGEVQGSFGNPASHLSITDEFSKTNIPSHRDDELHPFGLLMSELRSPSGLKCSQSSNIASSIGDRGQFLDPLLDTETNFSDHSVVRRVPEQTSFPEAWPDDYRRNALSNPNIRLGTTGGWPSSHKEHEDNSFGLLRQLISQKLPNEPLQEENHFSHPFPYSAGFDVEHVQGFDLMLSKNLNRQRSIHHSDPHMEHLLELQFQQQRQLELQRQQQQLELQRQQQLELQRQQQQLELQRQQQQLELQRQQQQLELQRQQQLELQLQQQQQQQQQQLELQRQQQLRHHQIKLLQEQQQHLQLPHSQAQQLLLDQLLQHQIPDPGYGQQIFDAARDNIIDQVQLRRHLLAELQQNSHASRHLDSSLEQIIQAKINQGALQGQHAEFLDFMSQAKYGNMLPSEHQLRLKQEHLQAQQLSMALRQQLGMEGNRRLAGSLSVDDVGQFVGNPGSHHQAQSVGLNTSGLYRQRLSSLEEHICNLKQNHALEDLPERGIFDPNSTAFGRLTLPVAAPGMKVDNANSLDLAEHLYMHSNNQLDPFSSGNHSLNQQVLSNVYASHPGAMESFHARKNGQLENSWTAKEIPQLNLEAELQRRESEVDSSAWASAGGVNENSKKALMDLLYQKLGIQSMQSSEIDRQNSTSSSRGRETFWPVSGPQTSNFPFNHFPNQEVHVNNLFPEGHQNSNSSALLQGHLFGVASSASANHMVNCERLPLKANSGSFAEEQSFLLGIEDPSRSCYADASLMGKSAVDKEIAELEGKDKENGMKGMSTRNGSVSGSEDNVLEQVETTLDCGDLPSGIHSRHSSLGIDGSGRLYGYEIGVDKSAGEDVSNDRLPSMLPNGLDKVPQKCPPVPQVSSSQDVFSDQSSLSFVKQNNSASLATSDEGKQGTMANLGTMRSVETQASSKKDLRFRRTSSCNDAAVSEASFIEILKKPVLRGIEAANSTSLEPSDGATQAGRSGKKKGKKGRQIDPALLGFKVTSNRIMMGEIQRLDD</sequence>
<feature type="region of interest" description="Disordered" evidence="2">
    <location>
        <begin position="58"/>
        <end position="237"/>
    </location>
</feature>
<dbReference type="PROSITE" id="PS50829">
    <property type="entry name" value="GYF"/>
    <property type="match status" value="1"/>
</dbReference>
<dbReference type="Gene3D" id="3.30.1490.40">
    <property type="match status" value="1"/>
</dbReference>
<dbReference type="SUPFAM" id="SSF55277">
    <property type="entry name" value="GYF domain"/>
    <property type="match status" value="1"/>
</dbReference>
<dbReference type="CDD" id="cd00072">
    <property type="entry name" value="GYF"/>
    <property type="match status" value="1"/>
</dbReference>
<feature type="region of interest" description="Disordered" evidence="2">
    <location>
        <begin position="1585"/>
        <end position="1618"/>
    </location>
</feature>
<dbReference type="InterPro" id="IPR003169">
    <property type="entry name" value="GYF"/>
</dbReference>
<dbReference type="GeneID" id="107888835"/>
<evidence type="ECO:0000259" key="3">
    <source>
        <dbReference type="PROSITE" id="PS50829"/>
    </source>
</evidence>
<evidence type="ECO:0000313" key="5">
    <source>
        <dbReference type="RefSeq" id="XP_040933701.1"/>
    </source>
</evidence>
<feature type="domain" description="GYF" evidence="3">
    <location>
        <begin position="547"/>
        <end position="598"/>
    </location>
</feature>
<dbReference type="Pfam" id="PF02213">
    <property type="entry name" value="GYF"/>
    <property type="match status" value="1"/>
</dbReference>
<protein>
    <submittedName>
        <fullName evidence="5">Uncharacterized protein isoform X1</fullName>
    </submittedName>
</protein>
<dbReference type="RefSeq" id="XP_016668561.2">
    <property type="nucleotide sequence ID" value="XM_016813072.2"/>
</dbReference>
<reference evidence="4" key="1">
    <citation type="journal article" date="2020" name="Nat. Genet.">
        <title>Genomic diversifications of five Gossypium allopolyploid species and their impact on cotton improvement.</title>
        <authorList>
            <person name="Chen Z.J."/>
            <person name="Sreedasyam A."/>
            <person name="Ando A."/>
            <person name="Song Q."/>
            <person name="De Santiago L.M."/>
            <person name="Hulse-Kemp A.M."/>
            <person name="Ding M."/>
            <person name="Ye W."/>
            <person name="Kirkbride R.C."/>
            <person name="Jenkins J."/>
            <person name="Plott C."/>
            <person name="Lovell J."/>
            <person name="Lin Y.M."/>
            <person name="Vaughn R."/>
            <person name="Liu B."/>
            <person name="Simpson S."/>
            <person name="Scheffler B.E."/>
            <person name="Wen L."/>
            <person name="Saski C.A."/>
            <person name="Grover C.E."/>
            <person name="Hu G."/>
            <person name="Conover J.L."/>
            <person name="Carlson J.W."/>
            <person name="Shu S."/>
            <person name="Boston L.B."/>
            <person name="Williams M."/>
            <person name="Peterson D.G."/>
            <person name="McGee K."/>
            <person name="Jones D.C."/>
            <person name="Wendel J.F."/>
            <person name="Stelly D.M."/>
            <person name="Grimwood J."/>
            <person name="Schmutz J."/>
        </authorList>
    </citation>
    <scope>NUCLEOTIDE SEQUENCE [LARGE SCALE GENOMIC DNA]</scope>
    <source>
        <strain evidence="4">cv. TM-1</strain>
    </source>
</reference>
<organism evidence="4 5">
    <name type="scientific">Gossypium hirsutum</name>
    <name type="common">Upland cotton</name>
    <name type="synonym">Gossypium mexicanum</name>
    <dbReference type="NCBI Taxonomy" id="3635"/>
    <lineage>
        <taxon>Eukaryota</taxon>
        <taxon>Viridiplantae</taxon>
        <taxon>Streptophyta</taxon>
        <taxon>Embryophyta</taxon>
        <taxon>Tracheophyta</taxon>
        <taxon>Spermatophyta</taxon>
        <taxon>Magnoliopsida</taxon>
        <taxon>eudicotyledons</taxon>
        <taxon>Gunneridae</taxon>
        <taxon>Pentapetalae</taxon>
        <taxon>rosids</taxon>
        <taxon>malvids</taxon>
        <taxon>Malvales</taxon>
        <taxon>Malvaceae</taxon>
        <taxon>Malvoideae</taxon>
        <taxon>Gossypium</taxon>
    </lineage>
</organism>
<evidence type="ECO:0000256" key="1">
    <source>
        <dbReference type="SAM" id="Coils"/>
    </source>
</evidence>
<reference evidence="5" key="2">
    <citation type="submission" date="2025-08" db="UniProtKB">
        <authorList>
            <consortium name="RefSeq"/>
        </authorList>
    </citation>
    <scope>IDENTIFICATION</scope>
</reference>
<feature type="compositionally biased region" description="Polar residues" evidence="2">
    <location>
        <begin position="159"/>
        <end position="174"/>
    </location>
</feature>
<feature type="compositionally biased region" description="Basic and acidic residues" evidence="2">
    <location>
        <begin position="225"/>
        <end position="235"/>
    </location>
</feature>
<dbReference type="SMART" id="SM00444">
    <property type="entry name" value="GYF"/>
    <property type="match status" value="1"/>
</dbReference>
<keyword evidence="4" id="KW-1185">Reference proteome</keyword>
<evidence type="ECO:0000256" key="2">
    <source>
        <dbReference type="SAM" id="MobiDB-lite"/>
    </source>
</evidence>
<name>A0ABM2YT67_GOSHI</name>
<dbReference type="PANTHER" id="PTHR46992">
    <property type="entry name" value="GYF DOMAIN-CONTAINING PROTEIN"/>
    <property type="match status" value="1"/>
</dbReference>
<gene>
    <name evidence="5" type="primary">LOC107888835</name>
</gene>